<reference evidence="3" key="1">
    <citation type="journal article" date="2020" name="Stud. Mycol.">
        <title>101 Dothideomycetes genomes: A test case for predicting lifestyles and emergence of pathogens.</title>
        <authorList>
            <person name="Haridas S."/>
            <person name="Albert R."/>
            <person name="Binder M."/>
            <person name="Bloem J."/>
            <person name="LaButti K."/>
            <person name="Salamov A."/>
            <person name="Andreopoulos B."/>
            <person name="Baker S."/>
            <person name="Barry K."/>
            <person name="Bills G."/>
            <person name="Bluhm B."/>
            <person name="Cannon C."/>
            <person name="Castanera R."/>
            <person name="Culley D."/>
            <person name="Daum C."/>
            <person name="Ezra D."/>
            <person name="Gonzalez J."/>
            <person name="Henrissat B."/>
            <person name="Kuo A."/>
            <person name="Liang C."/>
            <person name="Lipzen A."/>
            <person name="Lutzoni F."/>
            <person name="Magnuson J."/>
            <person name="Mondo S."/>
            <person name="Nolan M."/>
            <person name="Ohm R."/>
            <person name="Pangilinan J."/>
            <person name="Park H.-J."/>
            <person name="Ramirez L."/>
            <person name="Alfaro M."/>
            <person name="Sun H."/>
            <person name="Tritt A."/>
            <person name="Yoshinaga Y."/>
            <person name="Zwiers L.-H."/>
            <person name="Turgeon B."/>
            <person name="Goodwin S."/>
            <person name="Spatafora J."/>
            <person name="Crous P."/>
            <person name="Grigoriev I."/>
        </authorList>
    </citation>
    <scope>NUCLEOTIDE SEQUENCE [LARGE SCALE GENOMIC DNA]</scope>
    <source>
        <strain evidence="3">CBS 304.66</strain>
    </source>
</reference>
<evidence type="ECO:0000313" key="2">
    <source>
        <dbReference type="EMBL" id="KAF2269515.1"/>
    </source>
</evidence>
<organism evidence="2 3">
    <name type="scientific">Lojkania enalia</name>
    <dbReference type="NCBI Taxonomy" id="147567"/>
    <lineage>
        <taxon>Eukaryota</taxon>
        <taxon>Fungi</taxon>
        <taxon>Dikarya</taxon>
        <taxon>Ascomycota</taxon>
        <taxon>Pezizomycotina</taxon>
        <taxon>Dothideomycetes</taxon>
        <taxon>Pleosporomycetidae</taxon>
        <taxon>Pleosporales</taxon>
        <taxon>Pleosporales incertae sedis</taxon>
        <taxon>Lojkania</taxon>
    </lineage>
</organism>
<name>A0A9P4TQL8_9PLEO</name>
<feature type="transmembrane region" description="Helical" evidence="1">
    <location>
        <begin position="459"/>
        <end position="481"/>
    </location>
</feature>
<dbReference type="EMBL" id="ML986582">
    <property type="protein sequence ID" value="KAF2269515.1"/>
    <property type="molecule type" value="Genomic_DNA"/>
</dbReference>
<sequence>MSINKHQGGALNDAWEDKYSRQRPEGVYTAEDRREDRVAFAGGVSLFEYLRNGDKENFIESLLKFSKHRLEPPGQYRFSALRSYLSNADFADFQPRTPPSSLVPRAVILDERRDPTDTSTTTRHWDSDVYLRYPPLGTDIYTESLDLPQLVTRLSENRRENGAERRTLYVSHMTPSCAVTIIGTAPTRSIPTLRRFFHNHLLFRTQFSISMVGNISGSYTIEFHIPYFVLREGDQPVPDTRRLGQDNFPANKLLPLARPDEVEACYYAAQSSFILTGIDERLYSAICCVDAFFESEQGQDSYSDQRNTLDALSGGSLWLQYPVWNPRQYALAVMSSRIFQATEEWTALINRFIERLNYYERNYELRDDPILSRTTVLTETEWTIRLFRNQLARTIRAWDEYYEAQGSLYEVESAKLYNWWQKYLGSIRGSMSELRVLHGLMDEKLEQFKNMRENRQLRLSFASLSWVIPYGYGLAIVPPYFSL</sequence>
<dbReference type="AlphaFoldDB" id="A0A9P4TQL8"/>
<accession>A0A9P4TQL8</accession>
<keyword evidence="1" id="KW-0472">Membrane</keyword>
<dbReference type="Proteomes" id="UP000800093">
    <property type="component" value="Unassembled WGS sequence"/>
</dbReference>
<protein>
    <submittedName>
        <fullName evidence="2">Uncharacterized protein</fullName>
    </submittedName>
</protein>
<keyword evidence="1" id="KW-1133">Transmembrane helix</keyword>
<evidence type="ECO:0000313" key="3">
    <source>
        <dbReference type="Proteomes" id="UP000800093"/>
    </source>
</evidence>
<keyword evidence="1" id="KW-0812">Transmembrane</keyword>
<proteinExistence type="predicted"/>
<gene>
    <name evidence="2" type="ORF">CC78DRAFT_604237</name>
</gene>
<evidence type="ECO:0000256" key="1">
    <source>
        <dbReference type="SAM" id="Phobius"/>
    </source>
</evidence>
<dbReference type="OrthoDB" id="5428055at2759"/>
<keyword evidence="3" id="KW-1185">Reference proteome</keyword>
<comment type="caution">
    <text evidence="2">The sequence shown here is derived from an EMBL/GenBank/DDBJ whole genome shotgun (WGS) entry which is preliminary data.</text>
</comment>